<name>A0A975RA26_9GAMM</name>
<gene>
    <name evidence="1" type="ORF">KEF85_16560</name>
</gene>
<dbReference type="KEGG" id="mpad:KEF85_16560"/>
<sequence>MTTGAKQDQLLFRFRQTDTLTGVSRSTTKKIAESLGFTGETQVIHYALQKLAKEVLPSYEADDGELTEAQLTAIRKAVPQDQTKMVKASLF</sequence>
<protein>
    <submittedName>
        <fullName evidence="1">Uncharacterized protein</fullName>
    </submittedName>
</protein>
<dbReference type="EMBL" id="CP073754">
    <property type="protein sequence ID" value="QWF70893.1"/>
    <property type="molecule type" value="Genomic_DNA"/>
</dbReference>
<accession>A0A975RA26</accession>
<dbReference type="AlphaFoldDB" id="A0A975RA26"/>
<organism evidence="1 2">
    <name type="scientific">Methylomonas paludis</name>
    <dbReference type="NCBI Taxonomy" id="1173101"/>
    <lineage>
        <taxon>Bacteria</taxon>
        <taxon>Pseudomonadati</taxon>
        <taxon>Pseudomonadota</taxon>
        <taxon>Gammaproteobacteria</taxon>
        <taxon>Methylococcales</taxon>
        <taxon>Methylococcaceae</taxon>
        <taxon>Methylomonas</taxon>
    </lineage>
</organism>
<dbReference type="RefSeq" id="WP_215582388.1">
    <property type="nucleotide sequence ID" value="NZ_CP073754.1"/>
</dbReference>
<keyword evidence="2" id="KW-1185">Reference proteome</keyword>
<proteinExistence type="predicted"/>
<evidence type="ECO:0000313" key="2">
    <source>
        <dbReference type="Proteomes" id="UP000676649"/>
    </source>
</evidence>
<dbReference type="Proteomes" id="UP000676649">
    <property type="component" value="Chromosome"/>
</dbReference>
<evidence type="ECO:0000313" key="1">
    <source>
        <dbReference type="EMBL" id="QWF70893.1"/>
    </source>
</evidence>
<reference evidence="1" key="1">
    <citation type="submission" date="2021-04" db="EMBL/GenBank/DDBJ databases">
        <title>Draft genome sequence data of methanotrophic Methylovulum sp. strain S1L and Methylomonas sp. strain S2AM isolated from boreal lake water columns.</title>
        <authorList>
            <person name="Rissanen A.J."/>
            <person name="Mangayil R."/>
            <person name="Svenning M.M."/>
            <person name="Khanongnuch R."/>
        </authorList>
    </citation>
    <scope>NUCLEOTIDE SEQUENCE</scope>
    <source>
        <strain evidence="1">S2AM</strain>
    </source>
</reference>